<dbReference type="AlphaFoldDB" id="T0YT87"/>
<evidence type="ECO:0000313" key="11">
    <source>
        <dbReference type="EMBL" id="EQD36388.1"/>
    </source>
</evidence>
<dbReference type="SUPFAM" id="SSF82866">
    <property type="entry name" value="Multidrug efflux transporter AcrB transmembrane domain"/>
    <property type="match status" value="1"/>
</dbReference>
<proteinExistence type="predicted"/>
<dbReference type="NCBIfam" id="TIGR00916">
    <property type="entry name" value="2A0604s01"/>
    <property type="match status" value="1"/>
</dbReference>
<feature type="transmembrane region" description="Helical" evidence="9">
    <location>
        <begin position="68"/>
        <end position="89"/>
    </location>
</feature>
<organism evidence="11">
    <name type="scientific">mine drainage metagenome</name>
    <dbReference type="NCBI Taxonomy" id="410659"/>
    <lineage>
        <taxon>unclassified sequences</taxon>
        <taxon>metagenomes</taxon>
        <taxon>ecological metagenomes</taxon>
    </lineage>
</organism>
<sequence length="176" mass="18773">RTIGPSLGRENIRDGVAAVVLGFAVVVLFMAFYYKWFGVIADLALFVNLILIVALLSLLQATLTLPGIAGMVLTVGMAIDANVLIYERIREELRNGASPQAAIHSGYERAWGTIVDSHVTALIAGVLLFLLGSGPVKGFAITLCLGILTSLYTAVMNSRAITNAVYGGRRLTRLPV</sequence>
<gene>
    <name evidence="11" type="ORF">B2A_12173</name>
</gene>
<evidence type="ECO:0000259" key="10">
    <source>
        <dbReference type="Pfam" id="PF02355"/>
    </source>
</evidence>
<feature type="domain" description="Protein export membrane protein SecD/SecF C-terminal" evidence="10">
    <location>
        <begin position="2"/>
        <end position="162"/>
    </location>
</feature>
<dbReference type="Gene3D" id="1.20.1640.10">
    <property type="entry name" value="Multidrug efflux transporter AcrB transmembrane domain"/>
    <property type="match status" value="1"/>
</dbReference>
<accession>T0YT87</accession>
<evidence type="ECO:0000256" key="4">
    <source>
        <dbReference type="ARBA" id="ARBA00022692"/>
    </source>
</evidence>
<dbReference type="InterPro" id="IPR055344">
    <property type="entry name" value="SecD_SecF_C_bact"/>
</dbReference>
<comment type="caution">
    <text evidence="11">The sequence shown here is derived from an EMBL/GenBank/DDBJ whole genome shotgun (WGS) entry which is preliminary data.</text>
</comment>
<keyword evidence="6 9" id="KW-1133">Transmembrane helix</keyword>
<keyword evidence="5" id="KW-0653">Protein transport</keyword>
<keyword evidence="2" id="KW-0813">Transport</keyword>
<feature type="transmembrane region" description="Helical" evidence="9">
    <location>
        <begin position="110"/>
        <end position="132"/>
    </location>
</feature>
<feature type="transmembrane region" description="Helical" evidence="9">
    <location>
        <begin position="43"/>
        <end position="62"/>
    </location>
</feature>
<feature type="transmembrane region" description="Helical" evidence="9">
    <location>
        <begin position="138"/>
        <end position="155"/>
    </location>
</feature>
<reference evidence="11" key="2">
    <citation type="journal article" date="2014" name="ISME J.">
        <title>Microbial stratification in low pH oxic and suboxic macroscopic growths along an acid mine drainage.</title>
        <authorList>
            <person name="Mendez-Garcia C."/>
            <person name="Mesa V."/>
            <person name="Sprenger R.R."/>
            <person name="Richter M."/>
            <person name="Diez M.S."/>
            <person name="Solano J."/>
            <person name="Bargiela R."/>
            <person name="Golyshina O.V."/>
            <person name="Manteca A."/>
            <person name="Ramos J.L."/>
            <person name="Gallego J.R."/>
            <person name="Llorente I."/>
            <person name="Martins Dos Santos V.A."/>
            <person name="Jensen O.N."/>
            <person name="Pelaez A.I."/>
            <person name="Sanchez J."/>
            <person name="Ferrer M."/>
        </authorList>
    </citation>
    <scope>NUCLEOTIDE SEQUENCE</scope>
</reference>
<feature type="transmembrane region" description="Helical" evidence="9">
    <location>
        <begin position="15"/>
        <end position="36"/>
    </location>
</feature>
<dbReference type="InterPro" id="IPR001036">
    <property type="entry name" value="Acrflvin-R"/>
</dbReference>
<keyword evidence="8 9" id="KW-0472">Membrane</keyword>
<dbReference type="GO" id="GO:0005886">
    <property type="term" value="C:plasma membrane"/>
    <property type="evidence" value="ECO:0007669"/>
    <property type="project" value="UniProtKB-SubCell"/>
</dbReference>
<keyword evidence="4 9" id="KW-0812">Transmembrane</keyword>
<dbReference type="FunFam" id="1.20.1640.10:FF:000004">
    <property type="entry name" value="Protein translocase subunit SecD"/>
    <property type="match status" value="1"/>
</dbReference>
<name>T0YT87_9ZZZZ</name>
<feature type="non-terminal residue" evidence="11">
    <location>
        <position position="1"/>
    </location>
</feature>
<dbReference type="Pfam" id="PF02355">
    <property type="entry name" value="SecD_SecF_C"/>
    <property type="match status" value="1"/>
</dbReference>
<dbReference type="GO" id="GO:0022857">
    <property type="term" value="F:transmembrane transporter activity"/>
    <property type="evidence" value="ECO:0007669"/>
    <property type="project" value="InterPro"/>
</dbReference>
<evidence type="ECO:0000256" key="5">
    <source>
        <dbReference type="ARBA" id="ARBA00022927"/>
    </source>
</evidence>
<evidence type="ECO:0000256" key="8">
    <source>
        <dbReference type="ARBA" id="ARBA00023136"/>
    </source>
</evidence>
<keyword evidence="3" id="KW-1003">Cell membrane</keyword>
<dbReference type="InterPro" id="IPR022813">
    <property type="entry name" value="SecD/SecF_arch_bac"/>
</dbReference>
<keyword evidence="7" id="KW-0811">Translocation</keyword>
<dbReference type="PANTHER" id="PTHR30081">
    <property type="entry name" value="PROTEIN-EXPORT MEMBRANE PROTEIN SEC"/>
    <property type="match status" value="1"/>
</dbReference>
<protein>
    <submittedName>
        <fullName evidence="11">SecD/SecF/SecDF export membrane protein</fullName>
    </submittedName>
</protein>
<dbReference type="EMBL" id="AUZZ01008773">
    <property type="protein sequence ID" value="EQD36388.1"/>
    <property type="molecule type" value="Genomic_DNA"/>
</dbReference>
<evidence type="ECO:0000256" key="1">
    <source>
        <dbReference type="ARBA" id="ARBA00004651"/>
    </source>
</evidence>
<dbReference type="PANTHER" id="PTHR30081:SF1">
    <property type="entry name" value="PROTEIN TRANSLOCASE SUBUNIT SECD"/>
    <property type="match status" value="1"/>
</dbReference>
<evidence type="ECO:0000256" key="2">
    <source>
        <dbReference type="ARBA" id="ARBA00022448"/>
    </source>
</evidence>
<evidence type="ECO:0000256" key="7">
    <source>
        <dbReference type="ARBA" id="ARBA00023010"/>
    </source>
</evidence>
<dbReference type="PRINTS" id="PR00702">
    <property type="entry name" value="ACRIFLAVINRP"/>
</dbReference>
<comment type="subcellular location">
    <subcellularLocation>
        <location evidence="1">Cell membrane</location>
        <topology evidence="1">Multi-pass membrane protein</topology>
    </subcellularLocation>
</comment>
<dbReference type="InterPro" id="IPR048634">
    <property type="entry name" value="SecD_SecF_C"/>
</dbReference>
<dbReference type="GO" id="GO:0015031">
    <property type="term" value="P:protein transport"/>
    <property type="evidence" value="ECO:0007669"/>
    <property type="project" value="UniProtKB-KW"/>
</dbReference>
<evidence type="ECO:0000256" key="9">
    <source>
        <dbReference type="SAM" id="Phobius"/>
    </source>
</evidence>
<evidence type="ECO:0000256" key="3">
    <source>
        <dbReference type="ARBA" id="ARBA00022475"/>
    </source>
</evidence>
<evidence type="ECO:0000256" key="6">
    <source>
        <dbReference type="ARBA" id="ARBA00022989"/>
    </source>
</evidence>
<reference evidence="11" key="1">
    <citation type="submission" date="2013-08" db="EMBL/GenBank/DDBJ databases">
        <authorList>
            <person name="Mendez C."/>
            <person name="Richter M."/>
            <person name="Ferrer M."/>
            <person name="Sanchez J."/>
        </authorList>
    </citation>
    <scope>NUCLEOTIDE SEQUENCE</scope>
</reference>